<dbReference type="InterPro" id="IPR040457">
    <property type="entry name" value="GCP_C"/>
</dbReference>
<feature type="transmembrane region" description="Helical" evidence="6">
    <location>
        <begin position="21"/>
        <end position="40"/>
    </location>
</feature>
<dbReference type="STRING" id="70667.A0A183TFK5"/>
<evidence type="ECO:0000256" key="5">
    <source>
        <dbReference type="RuleBase" id="RU363050"/>
    </source>
</evidence>
<keyword evidence="2 5" id="KW-0963">Cytoplasm</keyword>
<keyword evidence="9" id="KW-1185">Reference proteome</keyword>
<name>A0A183TFK5_SCHSO</name>
<dbReference type="GO" id="GO:0043015">
    <property type="term" value="F:gamma-tubulin binding"/>
    <property type="evidence" value="ECO:0007669"/>
    <property type="project" value="InterPro"/>
</dbReference>
<keyword evidence="4 5" id="KW-0206">Cytoskeleton</keyword>
<evidence type="ECO:0000256" key="1">
    <source>
        <dbReference type="ARBA" id="ARBA00010337"/>
    </source>
</evidence>
<dbReference type="WBParaSite" id="SSLN_0001582401-mRNA-1">
    <property type="protein sequence ID" value="SSLN_0001582401-mRNA-1"/>
    <property type="gene ID" value="SSLN_0001582401"/>
</dbReference>
<evidence type="ECO:0000313" key="10">
    <source>
        <dbReference type="WBParaSite" id="SSLN_0001582401-mRNA-1"/>
    </source>
</evidence>
<evidence type="ECO:0000259" key="7">
    <source>
        <dbReference type="Pfam" id="PF04130"/>
    </source>
</evidence>
<dbReference type="OrthoDB" id="66546at2759"/>
<reference evidence="8 9" key="2">
    <citation type="submission" date="2018-11" db="EMBL/GenBank/DDBJ databases">
        <authorList>
            <consortium name="Pathogen Informatics"/>
        </authorList>
    </citation>
    <scope>NUCLEOTIDE SEQUENCE [LARGE SCALE GENOMIC DNA]</scope>
    <source>
        <strain evidence="8 9">NST_G2</strain>
    </source>
</reference>
<dbReference type="GO" id="GO:0000278">
    <property type="term" value="P:mitotic cell cycle"/>
    <property type="evidence" value="ECO:0007669"/>
    <property type="project" value="TreeGrafter"/>
</dbReference>
<dbReference type="PANTHER" id="PTHR19302">
    <property type="entry name" value="GAMMA TUBULIN COMPLEX PROTEIN"/>
    <property type="match status" value="1"/>
</dbReference>
<organism evidence="10">
    <name type="scientific">Schistocephalus solidus</name>
    <name type="common">Tapeworm</name>
    <dbReference type="NCBI Taxonomy" id="70667"/>
    <lineage>
        <taxon>Eukaryota</taxon>
        <taxon>Metazoa</taxon>
        <taxon>Spiralia</taxon>
        <taxon>Lophotrochozoa</taxon>
        <taxon>Platyhelminthes</taxon>
        <taxon>Cestoda</taxon>
        <taxon>Eucestoda</taxon>
        <taxon>Diphyllobothriidea</taxon>
        <taxon>Diphyllobothriidae</taxon>
        <taxon>Schistocephalus</taxon>
    </lineage>
</organism>
<dbReference type="PANTHER" id="PTHR19302:SF33">
    <property type="entry name" value="GAMMA-TUBULIN COMPLEX COMPONENT 5"/>
    <property type="match status" value="1"/>
</dbReference>
<evidence type="ECO:0000256" key="6">
    <source>
        <dbReference type="SAM" id="Phobius"/>
    </source>
</evidence>
<dbReference type="GO" id="GO:0005874">
    <property type="term" value="C:microtubule"/>
    <property type="evidence" value="ECO:0007669"/>
    <property type="project" value="UniProtKB-KW"/>
</dbReference>
<dbReference type="GO" id="GO:0051321">
    <property type="term" value="P:meiotic cell cycle"/>
    <property type="evidence" value="ECO:0007669"/>
    <property type="project" value="TreeGrafter"/>
</dbReference>
<dbReference type="GO" id="GO:0000930">
    <property type="term" value="C:gamma-tubulin complex"/>
    <property type="evidence" value="ECO:0007669"/>
    <property type="project" value="TreeGrafter"/>
</dbReference>
<evidence type="ECO:0000256" key="2">
    <source>
        <dbReference type="ARBA" id="ARBA00022490"/>
    </source>
</evidence>
<accession>A0A183TFK5</accession>
<dbReference type="GO" id="GO:0000922">
    <property type="term" value="C:spindle pole"/>
    <property type="evidence" value="ECO:0007669"/>
    <property type="project" value="InterPro"/>
</dbReference>
<evidence type="ECO:0000256" key="3">
    <source>
        <dbReference type="ARBA" id="ARBA00022701"/>
    </source>
</evidence>
<proteinExistence type="inferred from homology"/>
<keyword evidence="6" id="KW-1133">Transmembrane helix</keyword>
<protein>
    <recommendedName>
        <fullName evidence="5">Gamma-tubulin complex component</fullName>
    </recommendedName>
</protein>
<comment type="subcellular location">
    <subcellularLocation>
        <location evidence="5">Cytoplasm</location>
        <location evidence="5">Cytoskeleton</location>
        <location evidence="5">Microtubule organizing center</location>
    </subcellularLocation>
</comment>
<dbReference type="GO" id="GO:0031122">
    <property type="term" value="P:cytoplasmic microtubule organization"/>
    <property type="evidence" value="ECO:0007669"/>
    <property type="project" value="TreeGrafter"/>
</dbReference>
<keyword evidence="6" id="KW-0812">Transmembrane</keyword>
<feature type="domain" description="Gamma tubulin complex component C-terminal" evidence="7">
    <location>
        <begin position="674"/>
        <end position="868"/>
    </location>
</feature>
<keyword evidence="3 5" id="KW-0493">Microtubule</keyword>
<dbReference type="InterPro" id="IPR042241">
    <property type="entry name" value="GCP_C_sf"/>
</dbReference>
<dbReference type="GO" id="GO:0007020">
    <property type="term" value="P:microtubule nucleation"/>
    <property type="evidence" value="ECO:0007669"/>
    <property type="project" value="InterPro"/>
</dbReference>
<dbReference type="GO" id="GO:0051225">
    <property type="term" value="P:spindle assembly"/>
    <property type="evidence" value="ECO:0007669"/>
    <property type="project" value="TreeGrafter"/>
</dbReference>
<keyword evidence="6" id="KW-0472">Membrane</keyword>
<reference evidence="10" key="1">
    <citation type="submission" date="2016-06" db="UniProtKB">
        <authorList>
            <consortium name="WormBaseParasite"/>
        </authorList>
    </citation>
    <scope>IDENTIFICATION</scope>
</reference>
<dbReference type="Pfam" id="PF04130">
    <property type="entry name" value="GCP_C_terminal"/>
    <property type="match status" value="1"/>
</dbReference>
<evidence type="ECO:0000313" key="9">
    <source>
        <dbReference type="Proteomes" id="UP000275846"/>
    </source>
</evidence>
<dbReference type="EMBL" id="UYSU01039737">
    <property type="protein sequence ID" value="VDM01639.1"/>
    <property type="molecule type" value="Genomic_DNA"/>
</dbReference>
<dbReference type="AlphaFoldDB" id="A0A183TFK5"/>
<evidence type="ECO:0000256" key="4">
    <source>
        <dbReference type="ARBA" id="ARBA00023212"/>
    </source>
</evidence>
<gene>
    <name evidence="8" type="ORF">SSLN_LOCUS15253</name>
</gene>
<dbReference type="Proteomes" id="UP000275846">
    <property type="component" value="Unassembled WGS sequence"/>
</dbReference>
<dbReference type="InterPro" id="IPR007259">
    <property type="entry name" value="GCP"/>
</dbReference>
<comment type="similarity">
    <text evidence="1 5">Belongs to the TUBGCP family.</text>
</comment>
<dbReference type="GO" id="GO:0051011">
    <property type="term" value="F:microtubule minus-end binding"/>
    <property type="evidence" value="ECO:0007669"/>
    <property type="project" value="TreeGrafter"/>
</dbReference>
<sequence>MSKVLHRDRRTSQMYLSVMRAGYLWNFTGTILPAATPASITVATTNSYTSPTPITTDITSDVPSTATFNTTGNGDSTPTCPHCCCALTSCVGQKIAGYTAPPLFASHKVTLYITQRMLVNDASDVCGKQMDDYALVAPEMLHEQLQREYWKSQGAPPEVGNDASSRLKNVLLNCTHEEDKRVEITEYQAMRECLWVLVGAYEGFLFRSVTDSKVLEKNRCVPTQAASLSHLSLRAFDSFLFDIAQYATDGLQIRVFLDYLIVSEAATEQAFPPSFRLLADLLSNLLSDFQTAVATLERELRQGELRTLMCLLLGLKPWPLRLHLVARLLLQTVPLQLTTLHYDSSATLFLNTVDEVSCSRICCLGDVYLENLFSNLFVQSLNHFLLPIFSLGVGQRFSEGSHLMPILRICSTDCRSVEFWRRESSPSDPDLRSVLPKALWPVSWELFICLKSICFLHQIGSSFVNTSLLEKMHSFNIPTLPSLSISADELLCPPERQCILETPLISLMDLEMRYLLNNCISSSSSPQMPKPYHCRRFNDSNPAAFFYKKQIQHHIRAHKHQVSYLLVNLLLVGSPDPMRPYLNLSCLINLLGNVCLFASGDCMDDFCRGLFRLSPLLKSSHEVDELFFSSFQPAAMPSTSLENDGCDSWIALLPLVHFSIVQVKDATPSCNSFLDKFNRISLGLDIPWPLSVVVQSEQIGVYAGVFKFILMIKWALWVLVHRCHFARYDTPLSAVFHHRALMVRMRMLFVANGLHAFVLNHVEAARNAFLREWHLTDSADCGHLDGDFSALLSSHASFVQKLSELCLLTESSLLLRKAVLGLLEIISGLEGIFCAHKDTVELLNLNLNRLIEDFSTHVTLLNSMITRTMHTNQSVSLMPLQTVFSEASFFNTNVETRLHK</sequence>
<evidence type="ECO:0000313" key="8">
    <source>
        <dbReference type="EMBL" id="VDM01639.1"/>
    </source>
</evidence>
<dbReference type="Gene3D" id="1.20.120.1900">
    <property type="entry name" value="Gamma-tubulin complex, C-terminal domain"/>
    <property type="match status" value="1"/>
</dbReference>